<dbReference type="AlphaFoldDB" id="A0AAE1ULZ3"/>
<evidence type="ECO:0000313" key="2">
    <source>
        <dbReference type="EMBL" id="KAK4322954.1"/>
    </source>
</evidence>
<evidence type="ECO:0000313" key="3">
    <source>
        <dbReference type="Proteomes" id="UP001292094"/>
    </source>
</evidence>
<feature type="non-terminal residue" evidence="2">
    <location>
        <position position="96"/>
    </location>
</feature>
<keyword evidence="3" id="KW-1185">Reference proteome</keyword>
<evidence type="ECO:0000256" key="1">
    <source>
        <dbReference type="SAM" id="Coils"/>
    </source>
</evidence>
<protein>
    <submittedName>
        <fullName evidence="2">Uncharacterized protein</fullName>
    </submittedName>
</protein>
<dbReference type="Proteomes" id="UP001292094">
    <property type="component" value="Unassembled WGS sequence"/>
</dbReference>
<gene>
    <name evidence="2" type="ORF">Pmani_006305</name>
</gene>
<feature type="coiled-coil region" evidence="1">
    <location>
        <begin position="13"/>
        <end position="47"/>
    </location>
</feature>
<dbReference type="EMBL" id="JAWZYT010000484">
    <property type="protein sequence ID" value="KAK4322954.1"/>
    <property type="molecule type" value="Genomic_DNA"/>
</dbReference>
<sequence length="96" mass="10569">MIKSKLATKDEEIELLNTEVNAVHQTIHQLQQRVTELEKQYGESSDHHILAGGATSPSGCLLLGDKNLGSVLGTDLHHNSSVRTIPGADMDLLRRW</sequence>
<organism evidence="2 3">
    <name type="scientific">Petrolisthes manimaculis</name>
    <dbReference type="NCBI Taxonomy" id="1843537"/>
    <lineage>
        <taxon>Eukaryota</taxon>
        <taxon>Metazoa</taxon>
        <taxon>Ecdysozoa</taxon>
        <taxon>Arthropoda</taxon>
        <taxon>Crustacea</taxon>
        <taxon>Multicrustacea</taxon>
        <taxon>Malacostraca</taxon>
        <taxon>Eumalacostraca</taxon>
        <taxon>Eucarida</taxon>
        <taxon>Decapoda</taxon>
        <taxon>Pleocyemata</taxon>
        <taxon>Anomura</taxon>
        <taxon>Galatheoidea</taxon>
        <taxon>Porcellanidae</taxon>
        <taxon>Petrolisthes</taxon>
    </lineage>
</organism>
<name>A0AAE1ULZ3_9EUCA</name>
<comment type="caution">
    <text evidence="2">The sequence shown here is derived from an EMBL/GenBank/DDBJ whole genome shotgun (WGS) entry which is preliminary data.</text>
</comment>
<keyword evidence="1" id="KW-0175">Coiled coil</keyword>
<accession>A0AAE1ULZ3</accession>
<proteinExistence type="predicted"/>
<reference evidence="2" key="1">
    <citation type="submission" date="2023-11" db="EMBL/GenBank/DDBJ databases">
        <title>Genome assemblies of two species of porcelain crab, Petrolisthes cinctipes and Petrolisthes manimaculis (Anomura: Porcellanidae).</title>
        <authorList>
            <person name="Angst P."/>
        </authorList>
    </citation>
    <scope>NUCLEOTIDE SEQUENCE</scope>
    <source>
        <strain evidence="2">PB745_02</strain>
        <tissue evidence="2">Gill</tissue>
    </source>
</reference>